<dbReference type="InterPro" id="IPR038068">
    <property type="entry name" value="YcgL-like_sf"/>
</dbReference>
<sequence length="88" mass="9983">MHVNQEEIVMKVDIYKSATSSNKYISVKAGADISKVEVPDPDYAKLIHQTADVEVDESQGHVHYDAALIIKDIEQHGYHLHHVKRNFS</sequence>
<dbReference type="AlphaFoldDB" id="Q1H1L2"/>
<dbReference type="HOGENOM" id="CLU_192679_0_0_4"/>
<reference evidence="1 2" key="1">
    <citation type="submission" date="2006-03" db="EMBL/GenBank/DDBJ databases">
        <title>Complete sequence of Methylobacillus flagellatus KT.</title>
        <authorList>
            <consortium name="US DOE Joint Genome Institute"/>
            <person name="Copeland A."/>
            <person name="Lucas S."/>
            <person name="Lapidus A."/>
            <person name="Barry K."/>
            <person name="Detter J.C."/>
            <person name="Glavina del Rio T."/>
            <person name="Hammon N."/>
            <person name="Israni S."/>
            <person name="Dalin E."/>
            <person name="Tice H."/>
            <person name="Pitluck S."/>
            <person name="Brettin T."/>
            <person name="Bruce D."/>
            <person name="Han C."/>
            <person name="Tapia R."/>
            <person name="Saunders E."/>
            <person name="Gilna P."/>
            <person name="Schmutz J."/>
            <person name="Larimer F."/>
            <person name="Land M."/>
            <person name="Kyrpides N."/>
            <person name="Anderson I."/>
            <person name="Richardson P."/>
        </authorList>
    </citation>
    <scope>NUCLEOTIDE SEQUENCE [LARGE SCALE GENOMIC DNA]</scope>
    <source>
        <strain evidence="2">KT / ATCC 51484 / DSM 6875</strain>
    </source>
</reference>
<dbReference type="RefSeq" id="WP_011479579.1">
    <property type="nucleotide sequence ID" value="NC_007947.1"/>
</dbReference>
<accession>Q1H1L2</accession>
<dbReference type="EMBL" id="CP000284">
    <property type="protein sequence ID" value="ABE49625.1"/>
    <property type="molecule type" value="Genomic_DNA"/>
</dbReference>
<organism evidence="1 2">
    <name type="scientific">Methylobacillus flagellatus (strain ATCC 51484 / DSM 6875 / VKM B-1610 / KT)</name>
    <dbReference type="NCBI Taxonomy" id="265072"/>
    <lineage>
        <taxon>Bacteria</taxon>
        <taxon>Pseudomonadati</taxon>
        <taxon>Pseudomonadota</taxon>
        <taxon>Betaproteobacteria</taxon>
        <taxon>Nitrosomonadales</taxon>
        <taxon>Methylophilaceae</taxon>
        <taxon>Methylobacillus</taxon>
    </lineage>
</organism>
<evidence type="ECO:0000313" key="2">
    <source>
        <dbReference type="Proteomes" id="UP000002440"/>
    </source>
</evidence>
<dbReference type="Gene3D" id="3.10.510.20">
    <property type="entry name" value="YcgL domain"/>
    <property type="match status" value="1"/>
</dbReference>
<evidence type="ECO:0000313" key="1">
    <source>
        <dbReference type="EMBL" id="ABE49625.1"/>
    </source>
</evidence>
<dbReference type="KEGG" id="mfa:Mfla_1357"/>
<name>Q1H1L2_METFK</name>
<dbReference type="eggNOG" id="ENOG5030XPJ">
    <property type="taxonomic scope" value="Bacteria"/>
</dbReference>
<proteinExistence type="predicted"/>
<dbReference type="Proteomes" id="UP000002440">
    <property type="component" value="Chromosome"/>
</dbReference>
<protein>
    <submittedName>
        <fullName evidence="1">Uncharacterized protein</fullName>
    </submittedName>
</protein>
<dbReference type="STRING" id="265072.Mfla_1357"/>
<keyword evidence="2" id="KW-1185">Reference proteome</keyword>
<gene>
    <name evidence="1" type="ordered locus">Mfla_1357</name>
</gene>